<comment type="caution">
    <text evidence="16">The sequence shown here is derived from an EMBL/GenBank/DDBJ whole genome shotgun (WGS) entry which is preliminary data.</text>
</comment>
<gene>
    <name evidence="16" type="ORF">BN7_3111</name>
</gene>
<keyword evidence="17" id="KW-1185">Reference proteome</keyword>
<dbReference type="AlphaFoldDB" id="K0KQ49"/>
<dbReference type="HOGENOM" id="CLU_368500_0_0_1"/>
<dbReference type="FunFam" id="3.40.309.10:FF:000001">
    <property type="entry name" value="Mitochondrial aldehyde dehydrogenase 2"/>
    <property type="match status" value="1"/>
</dbReference>
<dbReference type="InterPro" id="IPR023614">
    <property type="entry name" value="Porin_dom_sf"/>
</dbReference>
<dbReference type="InParanoid" id="K0KQ49"/>
<proteinExistence type="inferred from homology"/>
<dbReference type="GO" id="GO:0019413">
    <property type="term" value="P:acetate biosynthetic process"/>
    <property type="evidence" value="ECO:0007669"/>
    <property type="project" value="UniProtKB-ARBA"/>
</dbReference>
<protein>
    <submittedName>
        <fullName evidence="16">Retinal dehydrogenase</fullName>
        <ecNumber evidence="16">1.2.1.36</ecNumber>
    </submittedName>
</protein>
<comment type="subcellular location">
    <subcellularLocation>
        <location evidence="1">Mitochondrion outer membrane</location>
    </subcellularLocation>
</comment>
<keyword evidence="8 14" id="KW-0560">Oxidoreductase</keyword>
<evidence type="ECO:0000256" key="4">
    <source>
        <dbReference type="ARBA" id="ARBA00022448"/>
    </source>
</evidence>
<dbReference type="InterPro" id="IPR016160">
    <property type="entry name" value="Ald_DH_CS_CYS"/>
</dbReference>
<dbReference type="PROSITE" id="PS00687">
    <property type="entry name" value="ALDEHYDE_DEHYDR_GLU"/>
    <property type="match status" value="1"/>
</dbReference>
<dbReference type="Pfam" id="PF00171">
    <property type="entry name" value="Aldedh"/>
    <property type="match status" value="1"/>
</dbReference>
<evidence type="ECO:0000256" key="7">
    <source>
        <dbReference type="ARBA" id="ARBA00022787"/>
    </source>
</evidence>
<evidence type="ECO:0000256" key="8">
    <source>
        <dbReference type="ARBA" id="ARBA00023002"/>
    </source>
</evidence>
<keyword evidence="10" id="KW-0626">Porin</keyword>
<dbReference type="FunFam" id="2.40.160.10:FF:000012">
    <property type="entry name" value="Voltage-dependent anion-selective channel"/>
    <property type="match status" value="1"/>
</dbReference>
<evidence type="ECO:0000313" key="16">
    <source>
        <dbReference type="EMBL" id="CCH43559.1"/>
    </source>
</evidence>
<dbReference type="eggNOG" id="KOG2450">
    <property type="taxonomic scope" value="Eukaryota"/>
</dbReference>
<dbReference type="InterPro" id="IPR016161">
    <property type="entry name" value="Ald_DH/histidinol_DH"/>
</dbReference>
<dbReference type="InterPro" id="IPR015590">
    <property type="entry name" value="Aldehyde_DH_dom"/>
</dbReference>
<dbReference type="InterPro" id="IPR016163">
    <property type="entry name" value="Ald_DH_C"/>
</dbReference>
<dbReference type="EMBL" id="CAIF01000083">
    <property type="protein sequence ID" value="CCH43559.1"/>
    <property type="molecule type" value="Genomic_DNA"/>
</dbReference>
<reference evidence="16 17" key="1">
    <citation type="journal article" date="2012" name="Eukaryot. Cell">
        <title>Draft genome sequence of Wickerhamomyces ciferrii NRRL Y-1031 F-60-10.</title>
        <authorList>
            <person name="Schneider J."/>
            <person name="Andrea H."/>
            <person name="Blom J."/>
            <person name="Jaenicke S."/>
            <person name="Ruckert C."/>
            <person name="Schorsch C."/>
            <person name="Szczepanowski R."/>
            <person name="Farwick M."/>
            <person name="Goesmann A."/>
            <person name="Puhler A."/>
            <person name="Schaffer S."/>
            <person name="Tauch A."/>
            <person name="Kohler T."/>
            <person name="Brinkrolf K."/>
        </authorList>
    </citation>
    <scope>NUCLEOTIDE SEQUENCE [LARGE SCALE GENOMIC DNA]</scope>
    <source>
        <strain evidence="17">ATCC 14091 / BCRC 22168 / CBS 111 / JCM 3599 / NBRC 0793 / NRRL Y-1031 F-60-10</strain>
    </source>
</reference>
<dbReference type="SUPFAM" id="SSF53720">
    <property type="entry name" value="ALDH-like"/>
    <property type="match status" value="1"/>
</dbReference>
<dbReference type="STRING" id="1206466.K0KQ49"/>
<dbReference type="eggNOG" id="KOG3126">
    <property type="taxonomic scope" value="Eukaryota"/>
</dbReference>
<dbReference type="EC" id="1.2.1.36" evidence="16"/>
<feature type="active site" evidence="13">
    <location>
        <position position="265"/>
    </location>
</feature>
<keyword evidence="12" id="KW-0472">Membrane</keyword>
<evidence type="ECO:0000256" key="1">
    <source>
        <dbReference type="ARBA" id="ARBA00004294"/>
    </source>
</evidence>
<evidence type="ECO:0000256" key="2">
    <source>
        <dbReference type="ARBA" id="ARBA00007780"/>
    </source>
</evidence>
<dbReference type="GO" id="GO:0046930">
    <property type="term" value="C:pore complex"/>
    <property type="evidence" value="ECO:0007669"/>
    <property type="project" value="UniProtKB-KW"/>
</dbReference>
<dbReference type="CDD" id="cd07306">
    <property type="entry name" value="Porin3_VDAC"/>
    <property type="match status" value="1"/>
</dbReference>
<comment type="similarity">
    <text evidence="2">Belongs to the eukaryotic mitochondrial porin family.</text>
</comment>
<dbReference type="CDD" id="cd07091">
    <property type="entry name" value="ALDH_F1-2_Ald2-like"/>
    <property type="match status" value="1"/>
</dbReference>
<dbReference type="Gene3D" id="3.40.309.10">
    <property type="entry name" value="Aldehyde Dehydrogenase, Chain A, domain 2"/>
    <property type="match status" value="1"/>
</dbReference>
<evidence type="ECO:0000256" key="10">
    <source>
        <dbReference type="ARBA" id="ARBA00023114"/>
    </source>
</evidence>
<feature type="domain" description="Aldehyde dehydrogenase" evidence="15">
    <location>
        <begin position="31"/>
        <end position="470"/>
    </location>
</feature>
<keyword evidence="9" id="KW-0406">Ion transport</keyword>
<sequence length="756" mass="80454">MTAPTSIEIKLPNNITYTQPTGLFINNELVPSKSGKTFKVTNPSTEELIADLHEADKEDVEVAVEAASAAFKKWSVLEPQIRGQALYKLAELLERDAELLASIESLDNGKALHCSRADVKLVINYIRSSAGFADKIDGRSINTGDGYFNYTKKEPLGVCGQIIPWNFPLMMWAWKIGPALVTGNTVILKPASATPLSALYASTLAIEAGIPAGVINIVPGSGRKCGDAILRHPKIKKIAFTGSTAIGRSVMIAAAESNLKKVTLELGGKSPNIVFDDADIKTTVKNLITGIFFNGGEVCCAGSRIYIQEGIYDELIPALKAEVETLKVGDPFDESNYQGAQTTPDQFQEVLDYIKKGKDQGAKVLTGGERIGTKGYFLQPTIFTEVGDDFTVLREEIFGPVATVSKFKTIDDLVQRANDSEYGLGAGIHTKSLDRALDVSQRLEAGIIWVNTYNDFNAAVPFGGYKESGIVAPPVFSDISKNQNGLLNKDFFHLAPAAIDIQTTAPNGVAFTVKGKSSKDGSIAGNLEAKVSDKASGLTLTQGWNTANALDTKIELAEALTPGLKTELLTSLVPNGSRGAKLNVFFNQPSVTARAFFDLLKGPTFVGDATVGHDGFTAGAEVGYDISSAKVTRYSAAVGYAQPVYNVSVSATNNLSVFSAAYYHKVSPLVEAGAKATWDSKADAAAGKAVGIEFATKYVLDNSAFVKAKIADSGVAALSYQQVLRPGVKLGLGASFDALKLAEPVHKLGWSLSFSA</sequence>
<evidence type="ECO:0000256" key="5">
    <source>
        <dbReference type="ARBA" id="ARBA00022452"/>
    </source>
</evidence>
<dbReference type="PANTHER" id="PTHR11699">
    <property type="entry name" value="ALDEHYDE DEHYDROGENASE-RELATED"/>
    <property type="match status" value="1"/>
</dbReference>
<evidence type="ECO:0000256" key="14">
    <source>
        <dbReference type="RuleBase" id="RU003345"/>
    </source>
</evidence>
<evidence type="ECO:0000256" key="12">
    <source>
        <dbReference type="ARBA" id="ARBA00023136"/>
    </source>
</evidence>
<dbReference type="InterPro" id="IPR029510">
    <property type="entry name" value="Ald_DH_CS_GLU"/>
</dbReference>
<evidence type="ECO:0000256" key="6">
    <source>
        <dbReference type="ARBA" id="ARBA00022692"/>
    </source>
</evidence>
<keyword evidence="7" id="KW-1000">Mitochondrion outer membrane</keyword>
<dbReference type="GO" id="GO:0015288">
    <property type="term" value="F:porin activity"/>
    <property type="evidence" value="ECO:0007669"/>
    <property type="project" value="UniProtKB-KW"/>
</dbReference>
<evidence type="ECO:0000259" key="15">
    <source>
        <dbReference type="Pfam" id="PF00171"/>
    </source>
</evidence>
<organism evidence="16 17">
    <name type="scientific">Wickerhamomyces ciferrii (strain ATCC 14091 / BCRC 22168 / CBS 111 / JCM 3599 / NBRC 0793 / NRRL Y-1031 F-60-10)</name>
    <name type="common">Yeast</name>
    <name type="synonym">Pichia ciferrii</name>
    <dbReference type="NCBI Taxonomy" id="1206466"/>
    <lineage>
        <taxon>Eukaryota</taxon>
        <taxon>Fungi</taxon>
        <taxon>Dikarya</taxon>
        <taxon>Ascomycota</taxon>
        <taxon>Saccharomycotina</taxon>
        <taxon>Saccharomycetes</taxon>
        <taxon>Phaffomycetales</taxon>
        <taxon>Wickerhamomycetaceae</taxon>
        <taxon>Wickerhamomyces</taxon>
    </lineage>
</organism>
<dbReference type="FunFam" id="3.40.605.10:FF:000001">
    <property type="entry name" value="Aldehyde dehydrogenase 1"/>
    <property type="match status" value="1"/>
</dbReference>
<keyword evidence="5" id="KW-1134">Transmembrane beta strand</keyword>
<keyword evidence="6" id="KW-0812">Transmembrane</keyword>
<name>K0KQ49_WICCF</name>
<dbReference type="GO" id="GO:0001758">
    <property type="term" value="F:retinal dehydrogenase (NAD+) activity"/>
    <property type="evidence" value="ECO:0007669"/>
    <property type="project" value="UniProtKB-EC"/>
</dbReference>
<dbReference type="InterPro" id="IPR027246">
    <property type="entry name" value="Porin_Euk/Tom40"/>
</dbReference>
<evidence type="ECO:0000256" key="9">
    <source>
        <dbReference type="ARBA" id="ARBA00023065"/>
    </source>
</evidence>
<dbReference type="InterPro" id="IPR001925">
    <property type="entry name" value="Porin_Euk"/>
</dbReference>
<evidence type="ECO:0000313" key="17">
    <source>
        <dbReference type="Proteomes" id="UP000009328"/>
    </source>
</evidence>
<keyword evidence="4" id="KW-0813">Transport</keyword>
<evidence type="ECO:0000256" key="11">
    <source>
        <dbReference type="ARBA" id="ARBA00023128"/>
    </source>
</evidence>
<dbReference type="InterPro" id="IPR016162">
    <property type="entry name" value="Ald_DH_N"/>
</dbReference>
<dbReference type="GO" id="GO:0005741">
    <property type="term" value="C:mitochondrial outer membrane"/>
    <property type="evidence" value="ECO:0007669"/>
    <property type="project" value="UniProtKB-SubCell"/>
</dbReference>
<evidence type="ECO:0000256" key="3">
    <source>
        <dbReference type="ARBA" id="ARBA00009986"/>
    </source>
</evidence>
<dbReference type="PRINTS" id="PR00185">
    <property type="entry name" value="EUKARYTPORIN"/>
</dbReference>
<accession>K0KQ49</accession>
<keyword evidence="11" id="KW-0496">Mitochondrion</keyword>
<dbReference type="Gene3D" id="2.40.160.10">
    <property type="entry name" value="Porin"/>
    <property type="match status" value="1"/>
</dbReference>
<dbReference type="Pfam" id="PF01459">
    <property type="entry name" value="Porin_3"/>
    <property type="match status" value="1"/>
</dbReference>
<dbReference type="Gene3D" id="3.40.605.10">
    <property type="entry name" value="Aldehyde Dehydrogenase, Chain A, domain 1"/>
    <property type="match status" value="1"/>
</dbReference>
<evidence type="ECO:0000256" key="13">
    <source>
        <dbReference type="PROSITE-ProRule" id="PRU10007"/>
    </source>
</evidence>
<dbReference type="Proteomes" id="UP000009328">
    <property type="component" value="Unassembled WGS sequence"/>
</dbReference>
<dbReference type="PROSITE" id="PS00070">
    <property type="entry name" value="ALDEHYDE_DEHYDR_CYS"/>
    <property type="match status" value="1"/>
</dbReference>
<comment type="similarity">
    <text evidence="3 14">Belongs to the aldehyde dehydrogenase family.</text>
</comment>
<dbReference type="GO" id="GO:0008308">
    <property type="term" value="F:voltage-gated monoatomic anion channel activity"/>
    <property type="evidence" value="ECO:0007669"/>
    <property type="project" value="InterPro"/>
</dbReference>